<comment type="caution">
    <text evidence="15">The sequence shown here is derived from an EMBL/GenBank/DDBJ whole genome shotgun (WGS) entry which is preliminary data.</text>
</comment>
<feature type="domain" description="CFAP65 fourth Ig-like" evidence="10">
    <location>
        <begin position="725"/>
        <end position="802"/>
    </location>
</feature>
<evidence type="ECO:0000313" key="14">
    <source>
        <dbReference type="EMBL" id="KAE9018043.1"/>
    </source>
</evidence>
<feature type="domain" description="CFAP65 fourth Ig-like" evidence="10">
    <location>
        <begin position="384"/>
        <end position="478"/>
    </location>
</feature>
<gene>
    <name evidence="15" type="ORF">PF007_g2759</name>
    <name evidence="14" type="ORF">PF011_g6435</name>
</gene>
<keyword evidence="5" id="KW-0969">Cilium</keyword>
<evidence type="ECO:0000259" key="8">
    <source>
        <dbReference type="Pfam" id="PF22544"/>
    </source>
</evidence>
<evidence type="ECO:0000259" key="11">
    <source>
        <dbReference type="Pfam" id="PF24816"/>
    </source>
</evidence>
<keyword evidence="6" id="KW-0966">Cell projection</keyword>
<feature type="compositionally biased region" description="Polar residues" evidence="7">
    <location>
        <begin position="1630"/>
        <end position="1663"/>
    </location>
</feature>
<dbReference type="Pfam" id="PF22544">
    <property type="entry name" value="HYDIN_VesB_CFA65-like_Ig"/>
    <property type="match status" value="1"/>
</dbReference>
<dbReference type="GO" id="GO:0005737">
    <property type="term" value="C:cytoplasm"/>
    <property type="evidence" value="ECO:0007669"/>
    <property type="project" value="UniProtKB-SubCell"/>
</dbReference>
<feature type="region of interest" description="Disordered" evidence="7">
    <location>
        <begin position="1574"/>
        <end position="1685"/>
    </location>
</feature>
<feature type="domain" description="CFAP65-like ninth Ig-like" evidence="11">
    <location>
        <begin position="1089"/>
        <end position="1279"/>
    </location>
</feature>
<evidence type="ECO:0000259" key="13">
    <source>
        <dbReference type="Pfam" id="PF25249"/>
    </source>
</evidence>
<dbReference type="PANTHER" id="PTHR46127">
    <property type="entry name" value="CILIA- AND FLAGELLA-ASSOCIATED PROTEIN 65"/>
    <property type="match status" value="1"/>
</dbReference>
<evidence type="ECO:0000259" key="9">
    <source>
        <dbReference type="Pfam" id="PF24291"/>
    </source>
</evidence>
<comment type="subcellular location">
    <subcellularLocation>
        <location evidence="1">Cell projection</location>
        <location evidence="1">Cilium</location>
        <location evidence="1">Flagellum</location>
    </subcellularLocation>
    <subcellularLocation>
        <location evidence="2">Cytoplasm</location>
    </subcellularLocation>
</comment>
<feature type="compositionally biased region" description="Polar residues" evidence="7">
    <location>
        <begin position="1574"/>
        <end position="1583"/>
    </location>
</feature>
<dbReference type="InterPro" id="IPR052614">
    <property type="entry name" value="CFAP65"/>
</dbReference>
<organism evidence="15 16">
    <name type="scientific">Phytophthora fragariae</name>
    <dbReference type="NCBI Taxonomy" id="53985"/>
    <lineage>
        <taxon>Eukaryota</taxon>
        <taxon>Sar</taxon>
        <taxon>Stramenopiles</taxon>
        <taxon>Oomycota</taxon>
        <taxon>Peronosporomycetes</taxon>
        <taxon>Peronosporales</taxon>
        <taxon>Peronosporaceae</taxon>
        <taxon>Phytophthora</taxon>
    </lineage>
</organism>
<feature type="compositionally biased region" description="Polar residues" evidence="7">
    <location>
        <begin position="994"/>
        <end position="1003"/>
    </location>
</feature>
<dbReference type="GO" id="GO:0031514">
    <property type="term" value="C:motile cilium"/>
    <property type="evidence" value="ECO:0007669"/>
    <property type="project" value="UniProtKB-SubCell"/>
</dbReference>
<feature type="compositionally biased region" description="Polar residues" evidence="7">
    <location>
        <begin position="1609"/>
        <end position="1620"/>
    </location>
</feature>
<feature type="domain" description="HYDIN/VesB/CFA65-like Ig-like" evidence="8">
    <location>
        <begin position="147"/>
        <end position="218"/>
    </location>
</feature>
<dbReference type="Proteomes" id="UP000460718">
    <property type="component" value="Unassembled WGS sequence"/>
</dbReference>
<evidence type="ECO:0008006" key="18">
    <source>
        <dbReference type="Google" id="ProtNLM"/>
    </source>
</evidence>
<feature type="compositionally biased region" description="Polar residues" evidence="7">
    <location>
        <begin position="1751"/>
        <end position="1778"/>
    </location>
</feature>
<dbReference type="EMBL" id="QXFZ01000076">
    <property type="protein sequence ID" value="KAE9134882.1"/>
    <property type="molecule type" value="Genomic_DNA"/>
</dbReference>
<evidence type="ECO:0000313" key="16">
    <source>
        <dbReference type="Proteomes" id="UP000441208"/>
    </source>
</evidence>
<name>A0A6A3TF44_9STRA</name>
<evidence type="ECO:0000256" key="7">
    <source>
        <dbReference type="SAM" id="MobiDB-lite"/>
    </source>
</evidence>
<dbReference type="InterPro" id="IPR057467">
    <property type="entry name" value="Ig_CFAP65_8th"/>
</dbReference>
<feature type="domain" description="CFAP65 seventh Ig-like" evidence="13">
    <location>
        <begin position="834"/>
        <end position="915"/>
    </location>
</feature>
<evidence type="ECO:0000256" key="6">
    <source>
        <dbReference type="ARBA" id="ARBA00023273"/>
    </source>
</evidence>
<dbReference type="InterPro" id="IPR057470">
    <property type="entry name" value="Ig_CFAP65_7th"/>
</dbReference>
<feature type="compositionally biased region" description="Low complexity" evidence="7">
    <location>
        <begin position="1591"/>
        <end position="1604"/>
    </location>
</feature>
<dbReference type="Pfam" id="PF25249">
    <property type="entry name" value="Ig_CFAP65_7th"/>
    <property type="match status" value="1"/>
</dbReference>
<evidence type="ECO:0000256" key="4">
    <source>
        <dbReference type="ARBA" id="ARBA00022846"/>
    </source>
</evidence>
<dbReference type="Pfam" id="PF24507">
    <property type="entry name" value="Ig_CFAP65_4th"/>
    <property type="match status" value="2"/>
</dbReference>
<feature type="region of interest" description="Disordered" evidence="7">
    <location>
        <begin position="1"/>
        <end position="21"/>
    </location>
</feature>
<dbReference type="Pfam" id="PF24816">
    <property type="entry name" value="Ig_CFAP65__9th"/>
    <property type="match status" value="1"/>
</dbReference>
<protein>
    <recommendedName>
        <fullName evidence="18">Abnormal spindle-like microcephaly-associated protein ASH domain-containing protein</fullName>
    </recommendedName>
</protein>
<dbReference type="InterPro" id="IPR013783">
    <property type="entry name" value="Ig-like_fold"/>
</dbReference>
<feature type="compositionally biased region" description="Polar residues" evidence="7">
    <location>
        <begin position="1933"/>
        <end position="1945"/>
    </location>
</feature>
<evidence type="ECO:0000256" key="1">
    <source>
        <dbReference type="ARBA" id="ARBA00004230"/>
    </source>
</evidence>
<reference evidence="15 16" key="1">
    <citation type="submission" date="2018-08" db="EMBL/GenBank/DDBJ databases">
        <title>Genomic investigation of the strawberry pathogen Phytophthora fragariae indicates pathogenicity is determined by transcriptional variation in three key races.</title>
        <authorList>
            <person name="Adams T.M."/>
            <person name="Armitage A.D."/>
            <person name="Sobczyk M.K."/>
            <person name="Bates H.J."/>
            <person name="Dunwell J.M."/>
            <person name="Nellist C.F."/>
            <person name="Harrison R.J."/>
        </authorList>
    </citation>
    <scope>NUCLEOTIDE SEQUENCE [LARGE SCALE GENOMIC DNA]</scope>
    <source>
        <strain evidence="15 16">NOV-71</strain>
        <strain evidence="14 17">SCRP245</strain>
    </source>
</reference>
<dbReference type="Gene3D" id="2.60.40.10">
    <property type="entry name" value="Immunoglobulins"/>
    <property type="match status" value="8"/>
</dbReference>
<feature type="region of interest" description="Disordered" evidence="7">
    <location>
        <begin position="1738"/>
        <end position="1789"/>
    </location>
</feature>
<sequence length="1945" mass="213752">MDHERSQSKELSVTMEQAEPRPVLDRVEQRRRYGLDCGDAIRFEAGSWAPGGEHVHQLTVRNVSQRTVKFKYELPRTKYFSMNFPTVMTLSPGMLTTLDVAFRPVKLEEYDDFVGFHVHVIEGGVAAVSGRFRVPVIARIAALKVEIPHGVDFGFCPTKETTLQSFTLHNCGQIDALFDWKVPAAGEHGSPFAVRPESGRVKAGASIELTASFCPTSASVYVTTAACTVKPDTKGSFAPAQALMEMMKISGISKFTHLSASETELNFGEVLVGAPNTSRAPTEKEFILRNRSLVRASFNIENVESDHDPRFFFSPLSGVVEAESTVVIKVRYTPLSAGTFTCDHFDVLTPGGNRVRITCKGRAIGPKLSIWRKNLESNFVPTRSVNFQDVPVGGKVVSRAIILRNESPLEIFFHFDSQAQGVFCFDRVTGKIPPFLDLNVTISFSPPHPGNFYRRFFLLVHNQSTRYVDVLGTGYDEKTRPSPFQQAHIDAYRFRAAAGLGRLSPDQLETYHEENGDALFLKGALQHAKAEDVSNTSDDASSVNQLPPPSTILTRSGEASLAEIEVCSEYFISIEDKSNPVVVLGALLDFGSCGIVQFPSKKLLLVTNNTHSKVTCSWRVTVAPGPTEATDDQSVFQVFPSSSDIAAGATAEFRVAFQPSRVNSYYFAELEAFASFKSNRTFRLVNVDTFTPPWCMVAKTCGNTFASPTEQFLPKISFRLMKNRVNFPPCYLGDSVFQTIMIENASDTPALFAFVEDPAEVFMCKPSCGYIEAKSFHLVAIRFTPRHVRKYSHFLQCIVNNARAKPEVIELTAICALPQLSYQDVEAGQLLPSEAKVYVKPTAVGLQSVRQVELINTSRVPLVYRWELPPKYQSVFWVKPKLGRLNGRETGSIECSFSPDEIREYAGRFLVVVKSISIPLDQQKSIKSKIPILQELTVRVQTKGTTGAILFQPEVLKFETILVNSNAKQTFFIENTADCDLMYSLEQTLISKTARSSGHQSGGNDEGDNEEDKNPTSPAGKLVFSQAQGCIPAQSRKKITATFFPTSAGLFTFEVLCTIGNGSTSSPYDTWGFQHKQATCVIQAEASFPTVEIQDLRVPGLSTQLAWHQFQCNELNEYLAAPLTKEEERLGRSTATIRGNHDSSSPESDDLGEEFSLKRFAIPFSPAPLGCRTERVFLKLRNPGSLVVQYHLRYPKEGNVEIEHWAETGAPSAEEVRLNAIIDSKVFGISPRRATLLPRQSILLTLSYSYISEAYDGEHNLSLFLEVDKGKKVVLELQGRTLTHKDPKLFLPTQIFHLSPVTIGEFRRGFLPPAALARHTSLSEANDDDIDQHESSAHLRMGRPPVQQIEVFNRGDSALRLDVGSMSFKQVNAASYGYRVLACGSSSEIIPAKSSIFLDIEFNPIKVGTIEVPLLLKAQGLMGKGYKEIVEITVVATGYHPKQWILQQMKDELRASTAPPKKQVLTIPDLPACFVSDCVDFGHISMHSEANQLLVLQNLVPGNPEVTSRSFVFEWDAMHPLVANGTIAFSPNRGELGPGAKVLIRVSVRTGGDAFVVNHDVACMITYSDDFKDSNSNNITGSPNRFKGKASSGSSLSLRSNNDSKVSAPRTSVINRSIATQEAVADRRSSPATKLSALGSSNDSPGTQSPSPIVQRSQGTSRKASSHSTRRGSPERSGPMSSSDSRQLEMLAAMEPTPLFVRIYAHVLPLEVMERIYPREALKKLPLTTTKQIPRVLPVQAPTIRDVKTPSLPSTRDTNTPTRTGRGIASSSTQSTSRGRNDSGKLSVKPATATTSVIGDESASAKCIDVLYDVMETLVMDVLTSSAIQEALDDQLKPLPRSDRALDHAGASDGAKAIKPPEALYHKARQNEDCQAIISGVVENTVFNVLQELFYGDLEQELLCVPRKAVFPNTVAGSVPPAAAQRPEIGSIDTRNNNGQPLLKT</sequence>
<proteinExistence type="predicted"/>
<feature type="domain" description="CFAP65 eight Ig-like" evidence="12">
    <location>
        <begin position="947"/>
        <end position="1086"/>
    </location>
</feature>
<dbReference type="Proteomes" id="UP000441208">
    <property type="component" value="Unassembled WGS sequence"/>
</dbReference>
<evidence type="ECO:0000259" key="12">
    <source>
        <dbReference type="Pfam" id="PF25248"/>
    </source>
</evidence>
<evidence type="ECO:0000256" key="2">
    <source>
        <dbReference type="ARBA" id="ARBA00004496"/>
    </source>
</evidence>
<dbReference type="InterPro" id="IPR053879">
    <property type="entry name" value="HYDIN_VesB_CFA65-like_Ig"/>
</dbReference>
<feature type="region of interest" description="Disordered" evidence="7">
    <location>
        <begin position="994"/>
        <end position="1019"/>
    </location>
</feature>
<feature type="domain" description="CFAP65 tenth Ig-like" evidence="9">
    <location>
        <begin position="1342"/>
        <end position="1443"/>
    </location>
</feature>
<keyword evidence="3" id="KW-0963">Cytoplasm</keyword>
<evidence type="ECO:0000256" key="5">
    <source>
        <dbReference type="ARBA" id="ARBA00023069"/>
    </source>
</evidence>
<accession>A0A6A3TF44</accession>
<keyword evidence="4" id="KW-0282">Flagellum</keyword>
<dbReference type="InterPro" id="IPR056305">
    <property type="entry name" value="Ig_CFAP65_10th"/>
</dbReference>
<evidence type="ECO:0000313" key="17">
    <source>
        <dbReference type="Proteomes" id="UP000460718"/>
    </source>
</evidence>
<dbReference type="EMBL" id="QXFW01000271">
    <property type="protein sequence ID" value="KAE9018043.1"/>
    <property type="molecule type" value="Genomic_DNA"/>
</dbReference>
<dbReference type="InterPro" id="IPR056344">
    <property type="entry name" value="Ig_CFAP65-like_9th"/>
</dbReference>
<dbReference type="InterPro" id="IPR058536">
    <property type="entry name" value="Ig_CFAP65_4th"/>
</dbReference>
<evidence type="ECO:0000259" key="10">
    <source>
        <dbReference type="Pfam" id="PF24507"/>
    </source>
</evidence>
<feature type="region of interest" description="Disordered" evidence="7">
    <location>
        <begin position="1916"/>
        <end position="1945"/>
    </location>
</feature>
<evidence type="ECO:0000256" key="3">
    <source>
        <dbReference type="ARBA" id="ARBA00022490"/>
    </source>
</evidence>
<dbReference type="Pfam" id="PF24291">
    <property type="entry name" value="Ig_CFAP65"/>
    <property type="match status" value="1"/>
</dbReference>
<dbReference type="PANTHER" id="PTHR46127:SF1">
    <property type="entry name" value="CILIA- AND FLAGELLA-ASSOCIATED PROTEIN 65"/>
    <property type="match status" value="1"/>
</dbReference>
<evidence type="ECO:0000313" key="15">
    <source>
        <dbReference type="EMBL" id="KAE9134882.1"/>
    </source>
</evidence>
<dbReference type="Pfam" id="PF25248">
    <property type="entry name" value="Ig_CFAP65_8th"/>
    <property type="match status" value="1"/>
</dbReference>